<evidence type="ECO:0000259" key="6">
    <source>
        <dbReference type="Pfam" id="PF00413"/>
    </source>
</evidence>
<dbReference type="Gene3D" id="3.40.390.10">
    <property type="entry name" value="Collagenase (Catalytic Domain)"/>
    <property type="match status" value="1"/>
</dbReference>
<evidence type="ECO:0000256" key="2">
    <source>
        <dbReference type="ARBA" id="ARBA00022723"/>
    </source>
</evidence>
<keyword evidence="2" id="KW-0479">Metal-binding</keyword>
<dbReference type="InterPro" id="IPR001818">
    <property type="entry name" value="Pept_M10_metallopeptidase"/>
</dbReference>
<gene>
    <name evidence="7" type="ORF">ESN35_02260</name>
</gene>
<organism evidence="7 8">
    <name type="scientific">Bifidobacterium pullorum subsp. gallinarum</name>
    <dbReference type="NCBI Taxonomy" id="78344"/>
    <lineage>
        <taxon>Bacteria</taxon>
        <taxon>Bacillati</taxon>
        <taxon>Actinomycetota</taxon>
        <taxon>Actinomycetes</taxon>
        <taxon>Bifidobacteriales</taxon>
        <taxon>Bifidobacteriaceae</taxon>
        <taxon>Bifidobacterium</taxon>
    </lineage>
</organism>
<dbReference type="KEGG" id="bgx:ESN35_02260"/>
<feature type="chain" id="PRO_5020219596" evidence="5">
    <location>
        <begin position="33"/>
        <end position="183"/>
    </location>
</feature>
<dbReference type="RefSeq" id="WP_129236907.1">
    <property type="nucleotide sequence ID" value="NZ_CP035464.1"/>
</dbReference>
<keyword evidence="3" id="KW-0378">Hydrolase</keyword>
<dbReference type="PRINTS" id="PR00138">
    <property type="entry name" value="MATRIXIN"/>
</dbReference>
<proteinExistence type="predicted"/>
<dbReference type="GO" id="GO:0004222">
    <property type="term" value="F:metalloendopeptidase activity"/>
    <property type="evidence" value="ECO:0007669"/>
    <property type="project" value="InterPro"/>
</dbReference>
<evidence type="ECO:0000256" key="3">
    <source>
        <dbReference type="ARBA" id="ARBA00022801"/>
    </source>
</evidence>
<feature type="domain" description="Peptidase M10 metallopeptidase" evidence="6">
    <location>
        <begin position="68"/>
        <end position="183"/>
    </location>
</feature>
<dbReference type="GO" id="GO:0008270">
    <property type="term" value="F:zinc ion binding"/>
    <property type="evidence" value="ECO:0007669"/>
    <property type="project" value="InterPro"/>
</dbReference>
<keyword evidence="1 7" id="KW-0645">Protease</keyword>
<dbReference type="Pfam" id="PF00413">
    <property type="entry name" value="Peptidase_M10"/>
    <property type="match status" value="1"/>
</dbReference>
<keyword evidence="7" id="KW-0482">Metalloprotease</keyword>
<dbReference type="GO" id="GO:0031012">
    <property type="term" value="C:extracellular matrix"/>
    <property type="evidence" value="ECO:0007669"/>
    <property type="project" value="InterPro"/>
</dbReference>
<dbReference type="InterPro" id="IPR021190">
    <property type="entry name" value="Pept_M10A"/>
</dbReference>
<dbReference type="EMBL" id="CP035464">
    <property type="protein sequence ID" value="QAY32390.1"/>
    <property type="molecule type" value="Genomic_DNA"/>
</dbReference>
<keyword evidence="4" id="KW-0862">Zinc</keyword>
<evidence type="ECO:0000256" key="5">
    <source>
        <dbReference type="SAM" id="SignalP"/>
    </source>
</evidence>
<keyword evidence="5" id="KW-0732">Signal</keyword>
<dbReference type="InterPro" id="IPR024079">
    <property type="entry name" value="MetalloPept_cat_dom_sf"/>
</dbReference>
<accession>A0A4P6DUN3</accession>
<evidence type="ECO:0000313" key="8">
    <source>
        <dbReference type="Proteomes" id="UP000293589"/>
    </source>
</evidence>
<dbReference type="GO" id="GO:0006508">
    <property type="term" value="P:proteolysis"/>
    <property type="evidence" value="ECO:0007669"/>
    <property type="project" value="UniProtKB-KW"/>
</dbReference>
<feature type="signal peptide" evidence="5">
    <location>
        <begin position="1"/>
        <end position="32"/>
    </location>
</feature>
<dbReference type="SUPFAM" id="SSF55486">
    <property type="entry name" value="Metalloproteases ('zincins'), catalytic domain"/>
    <property type="match status" value="1"/>
</dbReference>
<evidence type="ECO:0000256" key="1">
    <source>
        <dbReference type="ARBA" id="ARBA00022670"/>
    </source>
</evidence>
<dbReference type="Proteomes" id="UP000293589">
    <property type="component" value="Chromosome"/>
</dbReference>
<evidence type="ECO:0000256" key="4">
    <source>
        <dbReference type="ARBA" id="ARBA00022833"/>
    </source>
</evidence>
<evidence type="ECO:0000313" key="7">
    <source>
        <dbReference type="EMBL" id="QAY32390.1"/>
    </source>
</evidence>
<sequence>MSSIHRKVKFRAFLTALSCIVLLHSFTTPAEAYERNGIKWPFPTQIISAYTDVTGNYSTALNQAITNFNTSTQVHLSRHDGAPWVAQVQNYGAVDWEGMSKTNTGNGVYTVTWARSKVNTAYIPASTAVSRIKILWLHELCHVWGLGHTTNPRTVMYWNVATPYANGISSLTSDEINGINSIY</sequence>
<protein>
    <submittedName>
        <fullName evidence="7">Matrixin family metalloprotease</fullName>
    </submittedName>
</protein>
<reference evidence="7 8" key="1">
    <citation type="submission" date="2019-01" db="EMBL/GenBank/DDBJ databases">
        <title>Complete genome sequence of Bifidobacterium gallinarum CACC 514.</title>
        <authorList>
            <person name="Jung M."/>
        </authorList>
    </citation>
    <scope>NUCLEOTIDE SEQUENCE [LARGE SCALE GENOMIC DNA]</scope>
    <source>
        <strain evidence="7 8">CACC 514</strain>
    </source>
</reference>
<dbReference type="AlphaFoldDB" id="A0A4P6DUN3"/>
<name>A0A4P6DUN3_9BIFI</name>